<reference evidence="2" key="1">
    <citation type="submission" date="2020-06" db="EMBL/GenBank/DDBJ databases">
        <title>Analysis procedures for assessing recovery of high quality, complete, closed genomes from Nanopore long read metagenome sequencing.</title>
        <authorList>
            <person name="Bessarab I."/>
            <person name="Arumugam K."/>
            <person name="Haryono M."/>
            <person name="Liu X."/>
            <person name="Roy S."/>
            <person name="Zuniga-Montanez R.E."/>
            <person name="Qiu G."/>
            <person name="Drautz-Moses D.I."/>
            <person name="Law Y.Y."/>
            <person name="Wuertz S."/>
            <person name="Lauro F.M."/>
            <person name="Huson D.H."/>
            <person name="Williams R.B."/>
        </authorList>
    </citation>
    <scope>NUCLEOTIDE SEQUENCE [LARGE SCALE GENOMIC DNA]</scope>
    <source>
        <strain evidence="2">SSD2</strain>
    </source>
</reference>
<evidence type="ECO:0000259" key="1">
    <source>
        <dbReference type="Pfam" id="PF13362"/>
    </source>
</evidence>
<dbReference type="Pfam" id="PF13362">
    <property type="entry name" value="Toprim_3"/>
    <property type="match status" value="1"/>
</dbReference>
<dbReference type="InterPro" id="IPR006171">
    <property type="entry name" value="TOPRIM_dom"/>
</dbReference>
<sequence length="323" mass="35816">MIRETLQQHMQANISASIDNPVIDGRWHSGRGKGKDKISYVGHHLPKGLLVRYRHWKESGEECFVWKEWGNEQGEYIDPDEYRQRRQEAQAKADAAAAIEAAERARLLGILQTIISESAPASHGHTYIERKLILSIGARQATKRYEIAPATTEGRAQYITPDDLLIPVYSHTGALQGIQQITSTGYKLMRGTFKDGLLWIGGGLSTGEVPNRLYIAEGWATGVAVHMRTRNPVVVAFATSNLLAAGKWARDRWENAEIVFAVDNDLGSKIRVRGAEIENPGKYYAERAALAVNGAVITPPGNEKSDWNDWHTAQIAGKIPDLL</sequence>
<keyword evidence="3" id="KW-1185">Reference proteome</keyword>
<evidence type="ECO:0000313" key="2">
    <source>
        <dbReference type="EMBL" id="QLQ33219.1"/>
    </source>
</evidence>
<dbReference type="InterPro" id="IPR034154">
    <property type="entry name" value="TOPRIM_DnaG/twinkle"/>
</dbReference>
<proteinExistence type="predicted"/>
<dbReference type="KEGG" id="this:HZT40_18305"/>
<dbReference type="AlphaFoldDB" id="A0A7L6AVR1"/>
<dbReference type="EMBL" id="CP059265">
    <property type="protein sequence ID" value="QLQ33219.1"/>
    <property type="molecule type" value="Genomic_DNA"/>
</dbReference>
<dbReference type="CDD" id="cd01029">
    <property type="entry name" value="TOPRIM_primases"/>
    <property type="match status" value="1"/>
</dbReference>
<name>A0A7L6AVR1_9GAMM</name>
<evidence type="ECO:0000313" key="3">
    <source>
        <dbReference type="Proteomes" id="UP000510621"/>
    </source>
</evidence>
<organism evidence="2 3">
    <name type="scientific">Candidatus Thiothrix singaporensis</name>
    <dbReference type="NCBI Taxonomy" id="2799669"/>
    <lineage>
        <taxon>Bacteria</taxon>
        <taxon>Pseudomonadati</taxon>
        <taxon>Pseudomonadota</taxon>
        <taxon>Gammaproteobacteria</taxon>
        <taxon>Thiotrichales</taxon>
        <taxon>Thiotrichaceae</taxon>
        <taxon>Thiothrix</taxon>
    </lineage>
</organism>
<feature type="domain" description="Toprim" evidence="1">
    <location>
        <begin position="213"/>
        <end position="313"/>
    </location>
</feature>
<dbReference type="Proteomes" id="UP000510621">
    <property type="component" value="Chromosome"/>
</dbReference>
<accession>A0A7L6AVR1</accession>
<protein>
    <submittedName>
        <fullName evidence="2">Toprim domain-containing protein</fullName>
    </submittedName>
</protein>
<gene>
    <name evidence="2" type="ORF">HZT40_18305</name>
</gene>